<evidence type="ECO:0000313" key="1">
    <source>
        <dbReference type="EMBL" id="OHU07324.1"/>
    </source>
</evidence>
<dbReference type="Proteomes" id="UP000179621">
    <property type="component" value="Unassembled WGS sequence"/>
</dbReference>
<protein>
    <recommendedName>
        <fullName evidence="3">PE family protein</fullName>
    </recommendedName>
</protein>
<proteinExistence type="predicted"/>
<comment type="caution">
    <text evidence="1">The sequence shown here is derived from an EMBL/GenBank/DDBJ whole genome shotgun (WGS) entry which is preliminary data.</text>
</comment>
<dbReference type="EMBL" id="MLIH01000033">
    <property type="protein sequence ID" value="OHU07324.1"/>
    <property type="molecule type" value="Genomic_DNA"/>
</dbReference>
<keyword evidence="2" id="KW-1185">Reference proteome</keyword>
<evidence type="ECO:0008006" key="3">
    <source>
        <dbReference type="Google" id="ProtNLM"/>
    </source>
</evidence>
<sequence>MGDNVEAAWTKLAEFATTAFEGGTQVLEAASADTAQSLAEVAQAVGPFGAQFLAAFGPAQASHIAGALQQAALHTGIGAATQGTSAAFQVTDMGA</sequence>
<dbReference type="RefSeq" id="WP_070913444.1">
    <property type="nucleotide sequence ID" value="NZ_MLIC01000010.1"/>
</dbReference>
<accession>A0ABX3BWE4</accession>
<gene>
    <name evidence="1" type="ORF">BKG73_18925</name>
</gene>
<reference evidence="1 2" key="1">
    <citation type="submission" date="2016-10" db="EMBL/GenBank/DDBJ databases">
        <title>Evaluation of Human, Animal and Environmental Mycobacterium chelonae Isolates by Core Genome Phylogenomic Analysis, Targeted Gene Comparison, and Anti-microbial Susceptibility Patterns: A Tale of Mistaken Identities.</title>
        <authorList>
            <person name="Fogelson S.B."/>
            <person name="Camus A.C."/>
            <person name="Lorenz W."/>
            <person name="Vasireddy R."/>
            <person name="Vasireddy S."/>
            <person name="Smith T."/>
            <person name="Brown-Elliott B.A."/>
            <person name="Wallace R.J.Jr."/>
            <person name="Hasan N.A."/>
            <person name="Reischl U."/>
            <person name="Sanchez S."/>
        </authorList>
    </citation>
    <scope>NUCLEOTIDE SEQUENCE [LARGE SCALE GENOMIC DNA]</scope>
    <source>
        <strain evidence="1 2">8528</strain>
    </source>
</reference>
<name>A0ABX3BWE4_9MYCO</name>
<organism evidence="1 2">
    <name type="scientific">Mycobacteroides saopaulense</name>
    <dbReference type="NCBI Taxonomy" id="1578165"/>
    <lineage>
        <taxon>Bacteria</taxon>
        <taxon>Bacillati</taxon>
        <taxon>Actinomycetota</taxon>
        <taxon>Actinomycetes</taxon>
        <taxon>Mycobacteriales</taxon>
        <taxon>Mycobacteriaceae</taxon>
        <taxon>Mycobacteroides</taxon>
    </lineage>
</organism>
<evidence type="ECO:0000313" key="2">
    <source>
        <dbReference type="Proteomes" id="UP000179621"/>
    </source>
</evidence>